<gene>
    <name evidence="4" type="ORF">US68_C0008G0081</name>
</gene>
<name>A0A0G0LC42_9BACT</name>
<dbReference type="SMART" id="SM00411">
    <property type="entry name" value="BHL"/>
    <property type="match status" value="1"/>
</dbReference>
<comment type="caution">
    <text evidence="4">The sequence shown here is derived from an EMBL/GenBank/DDBJ whole genome shotgun (WGS) entry which is preliminary data.</text>
</comment>
<evidence type="ECO:0000256" key="2">
    <source>
        <dbReference type="ARBA" id="ARBA00023125"/>
    </source>
</evidence>
<dbReference type="SUPFAM" id="SSF47729">
    <property type="entry name" value="IHF-like DNA-binding proteins"/>
    <property type="match status" value="1"/>
</dbReference>
<dbReference type="PANTHER" id="PTHR33175:SF3">
    <property type="entry name" value="DNA-BINDING PROTEIN HU-BETA"/>
    <property type="match status" value="1"/>
</dbReference>
<dbReference type="InterPro" id="IPR000119">
    <property type="entry name" value="Hist_DNA-bd"/>
</dbReference>
<dbReference type="Gene3D" id="4.10.520.10">
    <property type="entry name" value="IHF-like DNA-binding proteins"/>
    <property type="match status" value="1"/>
</dbReference>
<dbReference type="InterPro" id="IPR010992">
    <property type="entry name" value="IHF-like_DNA-bd_dom_sf"/>
</dbReference>
<dbReference type="GO" id="GO:0005829">
    <property type="term" value="C:cytosol"/>
    <property type="evidence" value="ECO:0007669"/>
    <property type="project" value="TreeGrafter"/>
</dbReference>
<dbReference type="AlphaFoldDB" id="A0A0G0LC42"/>
<dbReference type="GO" id="GO:0030527">
    <property type="term" value="F:structural constituent of chromatin"/>
    <property type="evidence" value="ECO:0007669"/>
    <property type="project" value="InterPro"/>
</dbReference>
<accession>A0A0G0LC42</accession>
<evidence type="ECO:0000313" key="4">
    <source>
        <dbReference type="EMBL" id="KKQ50196.1"/>
    </source>
</evidence>
<evidence type="ECO:0000256" key="1">
    <source>
        <dbReference type="ARBA" id="ARBA00023067"/>
    </source>
</evidence>
<dbReference type="PANTHER" id="PTHR33175">
    <property type="entry name" value="DNA-BINDING PROTEIN HU"/>
    <property type="match status" value="1"/>
</dbReference>
<sequence>MTKKDLIEVVAQKAKLSKKAAKVSVETFLNEIMKALASGEVVKLSGFGTFKTKMFKAKTIKAIGSKESKKIMARRMPRYIPGTKIKKMVK</sequence>
<organism evidence="4 5">
    <name type="scientific">Candidatus Shapirobacteria bacterium GW2011_GWE1_38_10</name>
    <dbReference type="NCBI Taxonomy" id="1618488"/>
    <lineage>
        <taxon>Bacteria</taxon>
        <taxon>Candidatus Shapironibacteriota</taxon>
    </lineage>
</organism>
<dbReference type="Proteomes" id="UP000034231">
    <property type="component" value="Unassembled WGS sequence"/>
</dbReference>
<dbReference type="EMBL" id="LBTX01000008">
    <property type="protein sequence ID" value="KKQ50196.1"/>
    <property type="molecule type" value="Genomic_DNA"/>
</dbReference>
<keyword evidence="1" id="KW-0226">DNA condensation</keyword>
<evidence type="ECO:0000313" key="5">
    <source>
        <dbReference type="Proteomes" id="UP000034231"/>
    </source>
</evidence>
<protein>
    <submittedName>
        <fullName evidence="4">Histone family protein DNA-binding protein</fullName>
    </submittedName>
</protein>
<dbReference type="GO" id="GO:0003677">
    <property type="term" value="F:DNA binding"/>
    <property type="evidence" value="ECO:0007669"/>
    <property type="project" value="UniProtKB-KW"/>
</dbReference>
<dbReference type="Pfam" id="PF00216">
    <property type="entry name" value="Bac_DNA_binding"/>
    <property type="match status" value="1"/>
</dbReference>
<reference evidence="4 5" key="1">
    <citation type="journal article" date="2015" name="Nature">
        <title>rRNA introns, odd ribosomes, and small enigmatic genomes across a large radiation of phyla.</title>
        <authorList>
            <person name="Brown C.T."/>
            <person name="Hug L.A."/>
            <person name="Thomas B.C."/>
            <person name="Sharon I."/>
            <person name="Castelle C.J."/>
            <person name="Singh A."/>
            <person name="Wilkins M.J."/>
            <person name="Williams K.H."/>
            <person name="Banfield J.F."/>
        </authorList>
    </citation>
    <scope>NUCLEOTIDE SEQUENCE [LARGE SCALE GENOMIC DNA]</scope>
</reference>
<keyword evidence="2 4" id="KW-0238">DNA-binding</keyword>
<evidence type="ECO:0000256" key="3">
    <source>
        <dbReference type="RuleBase" id="RU003939"/>
    </source>
</evidence>
<dbReference type="GO" id="GO:0030261">
    <property type="term" value="P:chromosome condensation"/>
    <property type="evidence" value="ECO:0007669"/>
    <property type="project" value="UniProtKB-KW"/>
</dbReference>
<proteinExistence type="inferred from homology"/>
<comment type="similarity">
    <text evidence="3">Belongs to the bacterial histone-like protein family.</text>
</comment>